<evidence type="ECO:0008006" key="3">
    <source>
        <dbReference type="Google" id="ProtNLM"/>
    </source>
</evidence>
<dbReference type="EMBL" id="JAIZAY010000023">
    <property type="protein sequence ID" value="KAJ8019537.1"/>
    <property type="molecule type" value="Genomic_DNA"/>
</dbReference>
<sequence length="275" mass="31734">MFFADDTQLYFSCKNLSDWLFIPERCIDCIHTWMAENRLVLNASKTEVVHFYSKFRKRSNFFSNFRVGTSHVKPVPGVRNLGVYFDELSSMSNHVSKTCQSASYSLYCIGNHNLLDCTNTERLIHAFVTSHLDYCNSLLYGKHMVICSKKHEHITNILINLHWLPVSARIECKCFTIAYKILSGTAPLYLSSQVRCPSSLVTSHIANRTRKRSRQLVETRLIPGSFIQRTSGARSFAYFVPNPWNSLPNDIRNVPTFTTFKSLLKTYLFLKCFQI</sequence>
<evidence type="ECO:0000313" key="2">
    <source>
        <dbReference type="Proteomes" id="UP001152320"/>
    </source>
</evidence>
<dbReference type="AlphaFoldDB" id="A0A9Q0YB75"/>
<protein>
    <recommendedName>
        <fullName evidence="3">Reverse transcriptase domain-containing protein</fullName>
    </recommendedName>
</protein>
<keyword evidence="2" id="KW-1185">Reference proteome</keyword>
<comment type="caution">
    <text evidence="1">The sequence shown here is derived from an EMBL/GenBank/DDBJ whole genome shotgun (WGS) entry which is preliminary data.</text>
</comment>
<gene>
    <name evidence="1" type="ORF">HOLleu_41173</name>
</gene>
<dbReference type="OrthoDB" id="419189at2759"/>
<accession>A0A9Q0YB75</accession>
<evidence type="ECO:0000313" key="1">
    <source>
        <dbReference type="EMBL" id="KAJ8019537.1"/>
    </source>
</evidence>
<organism evidence="1 2">
    <name type="scientific">Holothuria leucospilota</name>
    <name type="common">Black long sea cucumber</name>
    <name type="synonym">Mertensiothuria leucospilota</name>
    <dbReference type="NCBI Taxonomy" id="206669"/>
    <lineage>
        <taxon>Eukaryota</taxon>
        <taxon>Metazoa</taxon>
        <taxon>Echinodermata</taxon>
        <taxon>Eleutherozoa</taxon>
        <taxon>Echinozoa</taxon>
        <taxon>Holothuroidea</taxon>
        <taxon>Aspidochirotacea</taxon>
        <taxon>Aspidochirotida</taxon>
        <taxon>Holothuriidae</taxon>
        <taxon>Holothuria</taxon>
    </lineage>
</organism>
<proteinExistence type="predicted"/>
<dbReference type="PANTHER" id="PTHR33332">
    <property type="entry name" value="REVERSE TRANSCRIPTASE DOMAIN-CONTAINING PROTEIN"/>
    <property type="match status" value="1"/>
</dbReference>
<dbReference type="Proteomes" id="UP001152320">
    <property type="component" value="Chromosome 23"/>
</dbReference>
<name>A0A9Q0YB75_HOLLE</name>
<reference evidence="1" key="1">
    <citation type="submission" date="2021-10" db="EMBL/GenBank/DDBJ databases">
        <title>Tropical sea cucumber genome reveals ecological adaptation and Cuvierian tubules defense mechanism.</title>
        <authorList>
            <person name="Chen T."/>
        </authorList>
    </citation>
    <scope>NUCLEOTIDE SEQUENCE</scope>
    <source>
        <strain evidence="1">Nanhai2018</strain>
        <tissue evidence="1">Muscle</tissue>
    </source>
</reference>